<evidence type="ECO:0000313" key="2">
    <source>
        <dbReference type="EMBL" id="EGL84054.1"/>
    </source>
</evidence>
<accession>F5L3M0</accession>
<dbReference type="Pfam" id="PF06782">
    <property type="entry name" value="UPF0236"/>
    <property type="match status" value="1"/>
</dbReference>
<sequence>MQKLTTKIPTIKDLEGLLFRKLQEQFSEGMRRILEALDDWIMEQRDTARFRLKDQREISIDTLFGTVRFKRRLYLDRKTGKHVFLLDRNCNESDAAGWKIV</sequence>
<dbReference type="EMBL" id="CP082237">
    <property type="protein sequence ID" value="QZT33056.1"/>
    <property type="molecule type" value="Genomic_DNA"/>
</dbReference>
<reference evidence="3 5" key="2">
    <citation type="journal article" date="2020" name="Extremophiles">
        <title>Genomic analysis of Caldalkalibacillus thermarum TA2.A1 reveals aerobic alkaliphilic metabolism and evolutionary hallmarks linking alkaliphilic bacteria and plant life.</title>
        <authorList>
            <person name="de Jong S.I."/>
            <person name="van den Broek M.A."/>
            <person name="Merkel A.Y."/>
            <person name="de la Torre Cortes P."/>
            <person name="Kalamorz F."/>
            <person name="Cook G.M."/>
            <person name="van Loosdrecht M.C.M."/>
            <person name="McMillan D.G.G."/>
        </authorList>
    </citation>
    <scope>NUCLEOTIDE SEQUENCE [LARGE SCALE GENOMIC DNA]</scope>
    <source>
        <strain evidence="3 5">TA2.A1</strain>
    </source>
</reference>
<evidence type="ECO:0000313" key="4">
    <source>
        <dbReference type="Proteomes" id="UP000010716"/>
    </source>
</evidence>
<organism evidence="2 4">
    <name type="scientific">Caldalkalibacillus thermarum (strain TA2.A1)</name>
    <dbReference type="NCBI Taxonomy" id="986075"/>
    <lineage>
        <taxon>Bacteria</taxon>
        <taxon>Bacillati</taxon>
        <taxon>Bacillota</taxon>
        <taxon>Bacilli</taxon>
        <taxon>Bacillales</taxon>
        <taxon>Bacillaceae</taxon>
        <taxon>Caldalkalibacillus</taxon>
    </lineage>
</organism>
<gene>
    <name evidence="2" type="ORF">CathTA2_0379</name>
    <name evidence="3" type="ORF">HUR95_12085</name>
</gene>
<reference evidence="3" key="3">
    <citation type="submission" date="2021-08" db="EMBL/GenBank/DDBJ databases">
        <authorList>
            <person name="de Jong S."/>
            <person name="van den Broek M."/>
            <person name="Merkel A."/>
            <person name="de la Torre Cortes P."/>
            <person name="Kalamorz F."/>
            <person name="Cook G."/>
            <person name="van Loosdrecht M."/>
            <person name="McMillan D."/>
        </authorList>
    </citation>
    <scope>NUCLEOTIDE SEQUENCE</scope>
    <source>
        <strain evidence="3">TA2.A1</strain>
    </source>
</reference>
<dbReference type="EMBL" id="AFCE01000051">
    <property type="protein sequence ID" value="EGL84054.1"/>
    <property type="molecule type" value="Genomic_DNA"/>
</dbReference>
<dbReference type="KEGG" id="cthu:HUR95_12085"/>
<proteinExistence type="inferred from homology"/>
<dbReference type="Proteomes" id="UP000825179">
    <property type="component" value="Chromosome"/>
</dbReference>
<keyword evidence="5" id="KW-1185">Reference proteome</keyword>
<dbReference type="OrthoDB" id="2371514at2"/>
<comment type="similarity">
    <text evidence="1">Belongs to the UPF0236 family.</text>
</comment>
<dbReference type="Proteomes" id="UP000010716">
    <property type="component" value="Unassembled WGS sequence"/>
</dbReference>
<name>F5L3M0_CALTT</name>
<evidence type="ECO:0000313" key="3">
    <source>
        <dbReference type="EMBL" id="QZT33056.1"/>
    </source>
</evidence>
<reference evidence="2 4" key="1">
    <citation type="journal article" date="2011" name="J. Bacteriol.">
        <title>Draft genome sequence of the thermoalkaliphilic Caldalkalibacillus thermarum strain TA2.A1.</title>
        <authorList>
            <person name="Kalamorz F."/>
            <person name="Keis S."/>
            <person name="McMillan D.G."/>
            <person name="Olsson K."/>
            <person name="Stanton J.A."/>
            <person name="Stockwell P."/>
            <person name="Black M.A."/>
            <person name="Klingeman D.M."/>
            <person name="Land M.L."/>
            <person name="Han C.S."/>
            <person name="Martin S.L."/>
            <person name="Becher S.A."/>
            <person name="Peddie C.J."/>
            <person name="Morgan H.W."/>
            <person name="Matthies D."/>
            <person name="Preiss L."/>
            <person name="Meier T."/>
            <person name="Brown S.D."/>
            <person name="Cook G.M."/>
        </authorList>
    </citation>
    <scope>NUCLEOTIDE SEQUENCE [LARGE SCALE GENOMIC DNA]</scope>
    <source>
        <strain evidence="2 4">TA2.A1</strain>
    </source>
</reference>
<dbReference type="AlphaFoldDB" id="F5L3M0"/>
<protein>
    <submittedName>
        <fullName evidence="3">UPF0236 family protein</fullName>
    </submittedName>
</protein>
<evidence type="ECO:0000313" key="5">
    <source>
        <dbReference type="Proteomes" id="UP000825179"/>
    </source>
</evidence>
<dbReference type="InterPro" id="IPR009620">
    <property type="entry name" value="UPF0236"/>
</dbReference>
<dbReference type="RefSeq" id="WP_007502561.1">
    <property type="nucleotide sequence ID" value="NZ_AFCE01000051.1"/>
</dbReference>
<evidence type="ECO:0000256" key="1">
    <source>
        <dbReference type="ARBA" id="ARBA00006539"/>
    </source>
</evidence>